<dbReference type="InterPro" id="IPR029063">
    <property type="entry name" value="SAM-dependent_MTases_sf"/>
</dbReference>
<proteinExistence type="predicted"/>
<accession>G3MA35</accession>
<organism evidence="1 2">
    <name type="scientific">Bacillus phage G</name>
    <dbReference type="NCBI Taxonomy" id="2884420"/>
    <lineage>
        <taxon>Viruses</taxon>
        <taxon>Duplodnaviria</taxon>
        <taxon>Heunggongvirae</taxon>
        <taxon>Uroviricota</taxon>
        <taxon>Caudoviricetes</taxon>
        <taxon>Donellivirus</taxon>
        <taxon>Donellivirus gee</taxon>
    </lineage>
</organism>
<dbReference type="KEGG" id="vg:18563509"/>
<keyword evidence="2" id="KW-1185">Reference proteome</keyword>
<sequence length="362" mass="41451">MSINYDKKGKQATTKKLLDKVNYSVKEKYGFIPTSVISPVVTEEVKQFLKDIYVESDESLVDEFEEVLAELITDAIGRMEQKFGRAPKSIENFSITDELRNYIDDNSITKRVVPNDGIAKARGGGFASKYNYSTFNPALADYLLRQHFTEGDTIFDPFSGRATRALMANKNKINYHGWDVSPLTIRINENKIAELEEEVHPFYNTDSEIQYFLGDGTELSSAQNEFYDGGLTCPPYFNIEKYESADGQLTDYKSYEKFLEHYAKGFKRFAEVIKPTTSMDDFHPFIVVTGNFRVNKQLIDFTGDTRRLAKEAGFELYDEIQHVNNSPFVYLRSRQNEARKMVSKVHETVSIFIKKGNGIKSI</sequence>
<protein>
    <submittedName>
        <fullName evidence="1">Gp294</fullName>
    </submittedName>
</protein>
<dbReference type="Proteomes" id="UP000009273">
    <property type="component" value="Segment"/>
</dbReference>
<evidence type="ECO:0000313" key="1">
    <source>
        <dbReference type="EMBL" id="AEO93553.1"/>
    </source>
</evidence>
<dbReference type="EMBL" id="JN638751">
    <property type="protein sequence ID" value="AEO93553.1"/>
    <property type="molecule type" value="Genomic_DNA"/>
</dbReference>
<dbReference type="OrthoDB" id="15334at10239"/>
<name>G3MA35_9CAUD</name>
<dbReference type="Gene3D" id="3.40.50.150">
    <property type="entry name" value="Vaccinia Virus protein VP39"/>
    <property type="match status" value="2"/>
</dbReference>
<reference evidence="1 2" key="1">
    <citation type="submission" date="2011-09" db="EMBL/GenBank/DDBJ databases">
        <authorList>
            <person name="Pope W.H."/>
            <person name="Pedulla M.L."/>
            <person name="Ford M.E."/>
            <person name="Peebles C.L."/>
            <person name="Hatfull G.H."/>
            <person name="Hendrix R.W."/>
        </authorList>
    </citation>
    <scope>NUCLEOTIDE SEQUENCE [LARGE SCALE GENOMIC DNA]</scope>
    <source>
        <strain evidence="1">G</strain>
    </source>
</reference>
<dbReference type="GeneID" id="18563509"/>
<gene>
    <name evidence="1" type="primary">294</name>
    <name evidence="1" type="ORF">G_294</name>
</gene>
<dbReference type="SUPFAM" id="SSF53335">
    <property type="entry name" value="S-adenosyl-L-methionine-dependent methyltransferases"/>
    <property type="match status" value="2"/>
</dbReference>
<dbReference type="RefSeq" id="YP_009015597.1">
    <property type="nucleotide sequence ID" value="NC_023719.1"/>
</dbReference>
<evidence type="ECO:0000313" key="2">
    <source>
        <dbReference type="Proteomes" id="UP000009273"/>
    </source>
</evidence>